<name>A0A8B8CXH8_CRAVI</name>
<dbReference type="Pfam" id="PF09724">
    <property type="entry name" value="Dcc1"/>
    <property type="match status" value="1"/>
</dbReference>
<dbReference type="GO" id="GO:0000775">
    <property type="term" value="C:chromosome, centromeric region"/>
    <property type="evidence" value="ECO:0007669"/>
    <property type="project" value="TreeGrafter"/>
</dbReference>
<dbReference type="KEGG" id="cvn:111122440"/>
<keyword evidence="4" id="KW-1185">Reference proteome</keyword>
<gene>
    <name evidence="5" type="primary">LOC111122440</name>
</gene>
<dbReference type="GO" id="GO:0031390">
    <property type="term" value="C:Ctf18 RFC-like complex"/>
    <property type="evidence" value="ECO:0007669"/>
    <property type="project" value="InterPro"/>
</dbReference>
<dbReference type="PANTHER" id="PTHR13395">
    <property type="entry name" value="SISTER CHROMATID COHESION PROTEIN DCC1-RELATED"/>
    <property type="match status" value="1"/>
</dbReference>
<reference evidence="5" key="1">
    <citation type="submission" date="2025-08" db="UniProtKB">
        <authorList>
            <consortium name="RefSeq"/>
        </authorList>
    </citation>
    <scope>IDENTIFICATION</scope>
    <source>
        <tissue evidence="5">Whole sample</tissue>
    </source>
</reference>
<dbReference type="Proteomes" id="UP000694844">
    <property type="component" value="Chromosome 2"/>
</dbReference>
<accession>A0A8B8CXH8</accession>
<comment type="similarity">
    <text evidence="1">Belongs to the DCC1 family.</text>
</comment>
<dbReference type="GeneID" id="111122440"/>
<proteinExistence type="inferred from homology"/>
<protein>
    <recommendedName>
        <fullName evidence="2">Sister chromatid cohesion protein DCC1</fullName>
    </recommendedName>
</protein>
<evidence type="ECO:0000313" key="5">
    <source>
        <dbReference type="RefSeq" id="XP_022319944.1"/>
    </source>
</evidence>
<evidence type="ECO:0000256" key="1">
    <source>
        <dbReference type="ARBA" id="ARBA00007017"/>
    </source>
</evidence>
<dbReference type="RefSeq" id="XP_022319944.1">
    <property type="nucleotide sequence ID" value="XM_022464236.1"/>
</dbReference>
<dbReference type="OrthoDB" id="5199543at2759"/>
<dbReference type="AlphaFoldDB" id="A0A8B8CXH8"/>
<organism evidence="4 5">
    <name type="scientific">Crassostrea virginica</name>
    <name type="common">Eastern oyster</name>
    <dbReference type="NCBI Taxonomy" id="6565"/>
    <lineage>
        <taxon>Eukaryota</taxon>
        <taxon>Metazoa</taxon>
        <taxon>Spiralia</taxon>
        <taxon>Lophotrochozoa</taxon>
        <taxon>Mollusca</taxon>
        <taxon>Bivalvia</taxon>
        <taxon>Autobranchia</taxon>
        <taxon>Pteriomorphia</taxon>
        <taxon>Ostreida</taxon>
        <taxon>Ostreoidea</taxon>
        <taxon>Ostreidae</taxon>
        <taxon>Crassostrea</taxon>
    </lineage>
</organism>
<evidence type="ECO:0000256" key="3">
    <source>
        <dbReference type="ARBA" id="ARBA00022705"/>
    </source>
</evidence>
<dbReference type="GO" id="GO:0034088">
    <property type="term" value="P:maintenance of mitotic sister chromatid cohesion"/>
    <property type="evidence" value="ECO:0007669"/>
    <property type="project" value="TreeGrafter"/>
</dbReference>
<dbReference type="PANTHER" id="PTHR13395:SF6">
    <property type="entry name" value="SISTER CHROMATID COHESION PROTEIN DCC1"/>
    <property type="match status" value="1"/>
</dbReference>
<evidence type="ECO:0000256" key="2">
    <source>
        <dbReference type="ARBA" id="ARBA00017682"/>
    </source>
</evidence>
<dbReference type="GO" id="GO:0000785">
    <property type="term" value="C:chromatin"/>
    <property type="evidence" value="ECO:0007669"/>
    <property type="project" value="TreeGrafter"/>
</dbReference>
<evidence type="ECO:0000313" key="4">
    <source>
        <dbReference type="Proteomes" id="UP000694844"/>
    </source>
</evidence>
<dbReference type="GO" id="GO:0006260">
    <property type="term" value="P:DNA replication"/>
    <property type="evidence" value="ECO:0007669"/>
    <property type="project" value="UniProtKB-KW"/>
</dbReference>
<keyword evidence="3" id="KW-0235">DNA replication</keyword>
<sequence>MMECDHNERTLEDINTVLEYAKLEASDVKPTVQCIYFSQQLDNQSFKLLELNDTVLETLTNGEKVVIRGSAEDMAVLCTSSATFEIKEAEISNSMLITPQLAIGQDVEDSGTQNIQVAKVISVMNNYYELRPCKPRISKLKKLLEENMFSGRECEEDEQHQGHKYSLEDLLDIVQGSETEIKESLKKLKACQIEGLWRVLDFNFLSQVLNHIIQLCEENEWLSTGIPLEECVETLGQLFPKEVITHIIQCYADEMKSAPSQRDQDPEDQPMEIDAKFFTFNEDKVCQFFAELILRSSGKFNFKEFLRVWEQTVPQGMKTSLSQLEGIALIERDAVPEVIGYYPVEDLPEDVGERFNQLFKTREKWSLADISPYIRDMTTKKLDVGGLLTKYARASMLNGVKVFSSRRPVI</sequence>
<dbReference type="InterPro" id="IPR019128">
    <property type="entry name" value="Dcc1"/>
</dbReference>